<keyword evidence="7 20" id="KW-0732">Signal</keyword>
<keyword evidence="14" id="KW-0325">Glycoprotein</keyword>
<keyword evidence="11" id="KW-0406">Ion transport</keyword>
<evidence type="ECO:0000256" key="18">
    <source>
        <dbReference type="ARBA" id="ARBA00044530"/>
    </source>
</evidence>
<evidence type="ECO:0000256" key="15">
    <source>
        <dbReference type="ARBA" id="ARBA00023201"/>
    </source>
</evidence>
<evidence type="ECO:0000256" key="7">
    <source>
        <dbReference type="ARBA" id="ARBA00022729"/>
    </source>
</evidence>
<keyword evidence="5" id="KW-1003">Cell membrane</keyword>
<organism evidence="22 23">
    <name type="scientific">Triplophysa rosa</name>
    <name type="common">Cave loach</name>
    <dbReference type="NCBI Taxonomy" id="992332"/>
    <lineage>
        <taxon>Eukaryota</taxon>
        <taxon>Metazoa</taxon>
        <taxon>Chordata</taxon>
        <taxon>Craniata</taxon>
        <taxon>Vertebrata</taxon>
        <taxon>Euteleostomi</taxon>
        <taxon>Actinopterygii</taxon>
        <taxon>Neopterygii</taxon>
        <taxon>Teleostei</taxon>
        <taxon>Ostariophysi</taxon>
        <taxon>Cypriniformes</taxon>
        <taxon>Nemacheilidae</taxon>
        <taxon>Triplophysa</taxon>
    </lineage>
</organism>
<keyword evidence="4" id="KW-0894">Sodium channel</keyword>
<accession>A0A9W7WID3</accession>
<sequence length="153" mass="17945">MATQVRVVLHLLLLYIFAVQEGRPVCVDVDPETEAVKGEFMKMKCVYCMKREEISTRTMVKWYYIGPDKREVLIYEYHDEPREPQNVEDYWKGRLVWNGSKDMQDISIGILNVTLNDTGTYKCKASRHYKYTFFTSTGTKNITINLKVKEKGK</sequence>
<dbReference type="GO" id="GO:0086091">
    <property type="term" value="P:regulation of heart rate by cardiac conduction"/>
    <property type="evidence" value="ECO:0007669"/>
    <property type="project" value="TreeGrafter"/>
</dbReference>
<evidence type="ECO:0000256" key="20">
    <source>
        <dbReference type="SAM" id="SignalP"/>
    </source>
</evidence>
<keyword evidence="23" id="KW-1185">Reference proteome</keyword>
<evidence type="ECO:0000256" key="12">
    <source>
        <dbReference type="ARBA" id="ARBA00023136"/>
    </source>
</evidence>
<dbReference type="GO" id="GO:0086005">
    <property type="term" value="P:ventricular cardiac muscle cell action potential"/>
    <property type="evidence" value="ECO:0007669"/>
    <property type="project" value="TreeGrafter"/>
</dbReference>
<keyword evidence="3" id="KW-0813">Transport</keyword>
<evidence type="ECO:0000259" key="21">
    <source>
        <dbReference type="PROSITE" id="PS50835"/>
    </source>
</evidence>
<evidence type="ECO:0000256" key="1">
    <source>
        <dbReference type="ARBA" id="ARBA00004251"/>
    </source>
</evidence>
<reference evidence="22" key="1">
    <citation type="submission" date="2021-02" db="EMBL/GenBank/DDBJ databases">
        <title>Comparative genomics reveals that relaxation of natural selection precedes convergent phenotypic evolution of cavefish.</title>
        <authorList>
            <person name="Peng Z."/>
        </authorList>
    </citation>
    <scope>NUCLEOTIDE SEQUENCE</scope>
    <source>
        <tissue evidence="22">Muscle</tissue>
    </source>
</reference>
<dbReference type="Pfam" id="PF07686">
    <property type="entry name" value="V-set"/>
    <property type="match status" value="1"/>
</dbReference>
<dbReference type="EMBL" id="JAFHDT010000014">
    <property type="protein sequence ID" value="KAI7800656.1"/>
    <property type="molecule type" value="Genomic_DNA"/>
</dbReference>
<keyword evidence="15" id="KW-0739">Sodium transport</keyword>
<evidence type="ECO:0000256" key="11">
    <source>
        <dbReference type="ARBA" id="ARBA00023065"/>
    </source>
</evidence>
<evidence type="ECO:0000256" key="17">
    <source>
        <dbReference type="ARBA" id="ARBA00023319"/>
    </source>
</evidence>
<dbReference type="PANTHER" id="PTHR10546">
    <property type="entry name" value="SODIUM CHANNEL SUBUNIT BETA-1 AND 3"/>
    <property type="match status" value="1"/>
</dbReference>
<evidence type="ECO:0000313" key="23">
    <source>
        <dbReference type="Proteomes" id="UP001059041"/>
    </source>
</evidence>
<keyword evidence="6" id="KW-0812">Transmembrane</keyword>
<evidence type="ECO:0000256" key="8">
    <source>
        <dbReference type="ARBA" id="ARBA00022882"/>
    </source>
</evidence>
<dbReference type="PANTHER" id="PTHR10546:SF1">
    <property type="entry name" value="SODIUM CHANNEL SUBUNIT BETA-3"/>
    <property type="match status" value="1"/>
</dbReference>
<dbReference type="GO" id="GO:0001518">
    <property type="term" value="C:voltage-gated sodium channel complex"/>
    <property type="evidence" value="ECO:0007669"/>
    <property type="project" value="InterPro"/>
</dbReference>
<dbReference type="GO" id="GO:0005272">
    <property type="term" value="F:sodium channel activity"/>
    <property type="evidence" value="ECO:0007669"/>
    <property type="project" value="UniProtKB-KW"/>
</dbReference>
<dbReference type="InterPro" id="IPR027098">
    <property type="entry name" value="Na_channel_b1/b3"/>
</dbReference>
<evidence type="ECO:0000313" key="22">
    <source>
        <dbReference type="EMBL" id="KAI7800656.1"/>
    </source>
</evidence>
<dbReference type="FunFam" id="2.60.40.10:FF:000375">
    <property type="entry name" value="Sodium channel beta 1 subunit"/>
    <property type="match status" value="1"/>
</dbReference>
<name>A0A9W7WID3_TRIRA</name>
<keyword evidence="9" id="KW-1133">Transmembrane helix</keyword>
<keyword evidence="8" id="KW-0851">Voltage-gated channel</keyword>
<comment type="subcellular location">
    <subcellularLocation>
        <location evidence="1">Cell membrane</location>
        <topology evidence="1">Single-pass type I membrane protein</topology>
    </subcellularLocation>
</comment>
<evidence type="ECO:0000256" key="6">
    <source>
        <dbReference type="ARBA" id="ARBA00022692"/>
    </source>
</evidence>
<feature type="chain" id="PRO_5040992678" description="Sodium channel regulatory subunit beta-3" evidence="20">
    <location>
        <begin position="23"/>
        <end position="153"/>
    </location>
</feature>
<dbReference type="InterPro" id="IPR036179">
    <property type="entry name" value="Ig-like_dom_sf"/>
</dbReference>
<gene>
    <name evidence="22" type="ORF">IRJ41_008567</name>
</gene>
<keyword evidence="16 22" id="KW-0407">Ion channel</keyword>
<comment type="similarity">
    <text evidence="2">Belongs to the sodium channel auxiliary subunit SCN3B (TC 8.A.17) family.</text>
</comment>
<dbReference type="PROSITE" id="PS50835">
    <property type="entry name" value="IG_LIKE"/>
    <property type="match status" value="1"/>
</dbReference>
<evidence type="ECO:0000256" key="16">
    <source>
        <dbReference type="ARBA" id="ARBA00023303"/>
    </source>
</evidence>
<proteinExistence type="inferred from homology"/>
<feature type="signal peptide" evidence="20">
    <location>
        <begin position="1"/>
        <end position="22"/>
    </location>
</feature>
<dbReference type="GO" id="GO:0019871">
    <property type="term" value="F:sodium channel inhibitor activity"/>
    <property type="evidence" value="ECO:0007669"/>
    <property type="project" value="TreeGrafter"/>
</dbReference>
<evidence type="ECO:0000256" key="5">
    <source>
        <dbReference type="ARBA" id="ARBA00022475"/>
    </source>
</evidence>
<dbReference type="InterPro" id="IPR013783">
    <property type="entry name" value="Ig-like_fold"/>
</dbReference>
<protein>
    <recommendedName>
        <fullName evidence="18">Sodium channel regulatory subunit beta-3</fullName>
    </recommendedName>
</protein>
<evidence type="ECO:0000256" key="2">
    <source>
        <dbReference type="ARBA" id="ARBA00010404"/>
    </source>
</evidence>
<feature type="domain" description="Ig-like" evidence="21">
    <location>
        <begin position="24"/>
        <end position="143"/>
    </location>
</feature>
<keyword evidence="17" id="KW-0393">Immunoglobulin domain</keyword>
<dbReference type="InterPro" id="IPR013106">
    <property type="entry name" value="Ig_V-set"/>
</dbReference>
<comment type="subunit">
    <text evidence="19">A voltage-gated sodium (Nav) channel consists of an ion-conducting pore-forming alpha subunit functional on its own that is regulated by one or more beta subunits. Forms homodimers and homotrimers. SCN3B is non-covalently associated with alpha subunits and induces the formation of alpha subunit oligomers, including trimers. Interacts with SCN5A/Nav1.5; regulatory subunit of SCN5A/Nav1.5. Interacts with SCN7A/Nav2.1; probable regulatory subunit of SCN7A/Nav2.1. Interacts with SCN10A; regulatory subunit of SCN10A/Nav1.8. Interacts with NFASC; probably involved in targeting the sodium channels to the nodes of Ranvier.</text>
</comment>
<evidence type="ECO:0000256" key="13">
    <source>
        <dbReference type="ARBA" id="ARBA00023157"/>
    </source>
</evidence>
<keyword evidence="10" id="KW-0915">Sodium</keyword>
<dbReference type="InterPro" id="IPR007110">
    <property type="entry name" value="Ig-like_dom"/>
</dbReference>
<dbReference type="Proteomes" id="UP001059041">
    <property type="component" value="Linkage Group LG14"/>
</dbReference>
<evidence type="ECO:0000256" key="14">
    <source>
        <dbReference type="ARBA" id="ARBA00023180"/>
    </source>
</evidence>
<dbReference type="GO" id="GO:0044325">
    <property type="term" value="F:transmembrane transporter binding"/>
    <property type="evidence" value="ECO:0007669"/>
    <property type="project" value="TreeGrafter"/>
</dbReference>
<dbReference type="SUPFAM" id="SSF48726">
    <property type="entry name" value="Immunoglobulin"/>
    <property type="match status" value="1"/>
</dbReference>
<evidence type="ECO:0000256" key="10">
    <source>
        <dbReference type="ARBA" id="ARBA00023053"/>
    </source>
</evidence>
<dbReference type="Gene3D" id="2.60.40.10">
    <property type="entry name" value="Immunoglobulins"/>
    <property type="match status" value="1"/>
</dbReference>
<dbReference type="AlphaFoldDB" id="A0A9W7WID3"/>
<comment type="caution">
    <text evidence="22">The sequence shown here is derived from an EMBL/GenBank/DDBJ whole genome shotgun (WGS) entry which is preliminary data.</text>
</comment>
<evidence type="ECO:0000256" key="19">
    <source>
        <dbReference type="ARBA" id="ARBA00049669"/>
    </source>
</evidence>
<evidence type="ECO:0000256" key="9">
    <source>
        <dbReference type="ARBA" id="ARBA00022989"/>
    </source>
</evidence>
<keyword evidence="12" id="KW-0472">Membrane</keyword>
<evidence type="ECO:0000256" key="3">
    <source>
        <dbReference type="ARBA" id="ARBA00022448"/>
    </source>
</evidence>
<keyword evidence="13" id="KW-1015">Disulfide bond</keyword>
<evidence type="ECO:0000256" key="4">
    <source>
        <dbReference type="ARBA" id="ARBA00022461"/>
    </source>
</evidence>